<sequence length="313" mass="33834">MIITITLNAALDRTLRIEQPLVVGKLNRAVSSYLEPGGKGINVSRAVKALGGDSVALGFSAGTNGRMMKDMLTSADIHHDFVDVSGQMRVNTQIIDAQGGHTEVNEPGNKLEDADFLRLLDRMDNYLDKGNIFVLAGSTPPGFSMQNYRKLCQTIKKRGCRLIIDAQGELLLEALQCEPDVVKPNIFELAEAVGDKPSTDPEVVLVSARKMLDMGAGTVCVSMSQEGAVFVSKSEDEALYVNTNPRIYDEGAVGTGDAMVGAIANSMNKGLRFDEMARFAVATARASSRLAGTEMATLKKVYEVYETTQVYIL</sequence>
<organism evidence="8 9">
    <name type="scientific">Agathobaculum faecis</name>
    <dbReference type="NCBI Taxonomy" id="2763013"/>
    <lineage>
        <taxon>Bacteria</taxon>
        <taxon>Bacillati</taxon>
        <taxon>Bacillota</taxon>
        <taxon>Clostridia</taxon>
        <taxon>Eubacteriales</taxon>
        <taxon>Butyricicoccaceae</taxon>
        <taxon>Agathobaculum</taxon>
    </lineage>
</organism>
<evidence type="ECO:0000256" key="3">
    <source>
        <dbReference type="ARBA" id="ARBA00022741"/>
    </source>
</evidence>
<dbReference type="InterPro" id="IPR029056">
    <property type="entry name" value="Ribokinase-like"/>
</dbReference>
<dbReference type="PANTHER" id="PTHR46566:SF1">
    <property type="entry name" value="1-PHOSPHOFRUCTOKINASE"/>
    <property type="match status" value="1"/>
</dbReference>
<evidence type="ECO:0000256" key="2">
    <source>
        <dbReference type="ARBA" id="ARBA00022679"/>
    </source>
</evidence>
<keyword evidence="2 6" id="KW-0808">Transferase</keyword>
<comment type="pathway">
    <text evidence="6">Carbohydrate metabolism; D-tagatose 6-phosphate degradation; D-glyceraldehyde 3-phosphate and glycerone phosphate from D-tagatose 6-phosphate: step 1/2.</text>
</comment>
<accession>A0A923LU17</accession>
<dbReference type="GO" id="GO:0005829">
    <property type="term" value="C:cytosol"/>
    <property type="evidence" value="ECO:0007669"/>
    <property type="project" value="TreeGrafter"/>
</dbReference>
<dbReference type="EC" id="2.7.1.144" evidence="6"/>
<dbReference type="Proteomes" id="UP000606499">
    <property type="component" value="Unassembled WGS sequence"/>
</dbReference>
<dbReference type="NCBIfam" id="TIGR03168">
    <property type="entry name" value="1-PFK"/>
    <property type="match status" value="1"/>
</dbReference>
<dbReference type="CDD" id="cd01164">
    <property type="entry name" value="FruK_PfkB_like"/>
    <property type="match status" value="1"/>
</dbReference>
<evidence type="ECO:0000313" key="9">
    <source>
        <dbReference type="Proteomes" id="UP000606499"/>
    </source>
</evidence>
<comment type="similarity">
    <text evidence="6">Belongs to the carbohydrate kinase PfkB family. LacC subfamily.</text>
</comment>
<dbReference type="GO" id="GO:0005988">
    <property type="term" value="P:lactose metabolic process"/>
    <property type="evidence" value="ECO:0007669"/>
    <property type="project" value="UniProtKB-KW"/>
</dbReference>
<evidence type="ECO:0000259" key="7">
    <source>
        <dbReference type="Pfam" id="PF00294"/>
    </source>
</evidence>
<feature type="domain" description="Carbohydrate kinase PfkB" evidence="7">
    <location>
        <begin position="25"/>
        <end position="292"/>
    </location>
</feature>
<keyword evidence="9" id="KW-1185">Reference proteome</keyword>
<dbReference type="InterPro" id="IPR017583">
    <property type="entry name" value="Tagatose/fructose_Pkinase"/>
</dbReference>
<dbReference type="RefSeq" id="WP_054327409.1">
    <property type="nucleotide sequence ID" value="NZ_JACOPL010000002.1"/>
</dbReference>
<comment type="caution">
    <text evidence="8">The sequence shown here is derived from an EMBL/GenBank/DDBJ whole genome shotgun (WGS) entry which is preliminary data.</text>
</comment>
<dbReference type="SUPFAM" id="SSF53613">
    <property type="entry name" value="Ribokinase-like"/>
    <property type="match status" value="1"/>
</dbReference>
<protein>
    <recommendedName>
        <fullName evidence="6">Tagatose-6-phosphate kinase</fullName>
        <ecNumber evidence="6">2.7.1.144</ecNumber>
    </recommendedName>
</protein>
<reference evidence="8" key="1">
    <citation type="submission" date="2020-08" db="EMBL/GenBank/DDBJ databases">
        <title>Genome public.</title>
        <authorList>
            <person name="Liu C."/>
            <person name="Sun Q."/>
        </authorList>
    </citation>
    <scope>NUCLEOTIDE SEQUENCE</scope>
    <source>
        <strain evidence="8">NSJ-28</strain>
    </source>
</reference>
<evidence type="ECO:0000256" key="1">
    <source>
        <dbReference type="ARBA" id="ARBA00005380"/>
    </source>
</evidence>
<dbReference type="Pfam" id="PF00294">
    <property type="entry name" value="PfkB"/>
    <property type="match status" value="1"/>
</dbReference>
<comment type="similarity">
    <text evidence="1">Belongs to the carbohydrate kinase pfkB family.</text>
</comment>
<keyword evidence="3 6" id="KW-0547">Nucleotide-binding</keyword>
<dbReference type="GO" id="GO:0009024">
    <property type="term" value="F:tagatose-6-phosphate kinase activity"/>
    <property type="evidence" value="ECO:0007669"/>
    <property type="project" value="UniProtKB-EC"/>
</dbReference>
<dbReference type="PIRSF" id="PIRSF000535">
    <property type="entry name" value="1PFK/6PFK/LacC"/>
    <property type="match status" value="1"/>
</dbReference>
<keyword evidence="5 6" id="KW-0067">ATP-binding</keyword>
<dbReference type="EMBL" id="JACOPL010000002">
    <property type="protein sequence ID" value="MBC5724446.1"/>
    <property type="molecule type" value="Genomic_DNA"/>
</dbReference>
<keyword evidence="4" id="KW-0418">Kinase</keyword>
<keyword evidence="6" id="KW-0423">Lactose metabolism</keyword>
<evidence type="ECO:0000256" key="6">
    <source>
        <dbReference type="PIRNR" id="PIRNR000535"/>
    </source>
</evidence>
<name>A0A923LU17_9FIRM</name>
<comment type="catalytic activity">
    <reaction evidence="6">
        <text>D-tagatofuranose 6-phosphate + ATP = D-tagatofuranose 1,6-bisphosphate + ADP + H(+)</text>
        <dbReference type="Rhea" id="RHEA:12420"/>
        <dbReference type="ChEBI" id="CHEBI:15378"/>
        <dbReference type="ChEBI" id="CHEBI:30616"/>
        <dbReference type="ChEBI" id="CHEBI:58694"/>
        <dbReference type="ChEBI" id="CHEBI:58695"/>
        <dbReference type="ChEBI" id="CHEBI:456216"/>
        <dbReference type="EC" id="2.7.1.144"/>
    </reaction>
</comment>
<dbReference type="InterPro" id="IPR011611">
    <property type="entry name" value="PfkB_dom"/>
</dbReference>
<dbReference type="Gene3D" id="3.40.1190.20">
    <property type="match status" value="1"/>
</dbReference>
<proteinExistence type="inferred from homology"/>
<dbReference type="GO" id="GO:0005524">
    <property type="term" value="F:ATP binding"/>
    <property type="evidence" value="ECO:0007669"/>
    <property type="project" value="UniProtKB-KW"/>
</dbReference>
<evidence type="ECO:0000256" key="5">
    <source>
        <dbReference type="ARBA" id="ARBA00022840"/>
    </source>
</evidence>
<gene>
    <name evidence="8" type="ORF">H8S45_03040</name>
</gene>
<dbReference type="AlphaFoldDB" id="A0A923LU17"/>
<evidence type="ECO:0000256" key="4">
    <source>
        <dbReference type="ARBA" id="ARBA00022777"/>
    </source>
</evidence>
<dbReference type="PANTHER" id="PTHR46566">
    <property type="entry name" value="1-PHOSPHOFRUCTOKINASE-RELATED"/>
    <property type="match status" value="1"/>
</dbReference>
<evidence type="ECO:0000313" key="8">
    <source>
        <dbReference type="EMBL" id="MBC5724446.1"/>
    </source>
</evidence>
<dbReference type="GO" id="GO:0008443">
    <property type="term" value="F:phosphofructokinase activity"/>
    <property type="evidence" value="ECO:0007669"/>
    <property type="project" value="TreeGrafter"/>
</dbReference>